<accession>A0A8J3DVV2</accession>
<comment type="caution">
    <text evidence="9">The sequence shown here is derived from an EMBL/GenBank/DDBJ whole genome shotgun (WGS) entry which is preliminary data.</text>
</comment>
<evidence type="ECO:0000256" key="5">
    <source>
        <dbReference type="ARBA" id="ARBA00023136"/>
    </source>
</evidence>
<evidence type="ECO:0000259" key="8">
    <source>
        <dbReference type="PROSITE" id="PS51849"/>
    </source>
</evidence>
<proteinExistence type="predicted"/>
<evidence type="ECO:0000256" key="3">
    <source>
        <dbReference type="ARBA" id="ARBA00022692"/>
    </source>
</evidence>
<dbReference type="EMBL" id="BMIR01000015">
    <property type="protein sequence ID" value="GGE48401.1"/>
    <property type="molecule type" value="Genomic_DNA"/>
</dbReference>
<keyword evidence="3 7" id="KW-0812">Transmembrane</keyword>
<dbReference type="Pfam" id="PF23750">
    <property type="entry name" value="RsgI_M"/>
    <property type="match status" value="1"/>
</dbReference>
<evidence type="ECO:0000256" key="6">
    <source>
        <dbReference type="SAM" id="MobiDB-lite"/>
    </source>
</evidence>
<protein>
    <recommendedName>
        <fullName evidence="8">RsgI N-terminal anti-sigma domain-containing protein</fullName>
    </recommendedName>
</protein>
<name>A0A8J3DVV2_9BACL</name>
<feature type="domain" description="RsgI N-terminal anti-sigma" evidence="8">
    <location>
        <begin position="2"/>
        <end position="52"/>
    </location>
</feature>
<comment type="subcellular location">
    <subcellularLocation>
        <location evidence="1">Cell membrane</location>
        <topology evidence="1">Single-pass membrane protein</topology>
    </subcellularLocation>
</comment>
<dbReference type="InterPro" id="IPR055431">
    <property type="entry name" value="RsgI_M"/>
</dbReference>
<evidence type="ECO:0000313" key="9">
    <source>
        <dbReference type="EMBL" id="GGE48401.1"/>
    </source>
</evidence>
<evidence type="ECO:0000256" key="2">
    <source>
        <dbReference type="ARBA" id="ARBA00022475"/>
    </source>
</evidence>
<dbReference type="Proteomes" id="UP000628775">
    <property type="component" value="Unassembled WGS sequence"/>
</dbReference>
<keyword evidence="5 7" id="KW-0472">Membrane</keyword>
<evidence type="ECO:0000313" key="10">
    <source>
        <dbReference type="Proteomes" id="UP000628775"/>
    </source>
</evidence>
<dbReference type="Pfam" id="PF12791">
    <property type="entry name" value="RsgI_N"/>
    <property type="match status" value="1"/>
</dbReference>
<dbReference type="PROSITE" id="PS51849">
    <property type="entry name" value="RSGI_N"/>
    <property type="match status" value="1"/>
</dbReference>
<dbReference type="GO" id="GO:0005886">
    <property type="term" value="C:plasma membrane"/>
    <property type="evidence" value="ECO:0007669"/>
    <property type="project" value="UniProtKB-SubCell"/>
</dbReference>
<keyword evidence="4 7" id="KW-1133">Transmembrane helix</keyword>
<organism evidence="9 10">
    <name type="scientific">Pullulanibacillus camelliae</name>
    <dbReference type="NCBI Taxonomy" id="1707096"/>
    <lineage>
        <taxon>Bacteria</taxon>
        <taxon>Bacillati</taxon>
        <taxon>Bacillota</taxon>
        <taxon>Bacilli</taxon>
        <taxon>Bacillales</taxon>
        <taxon>Sporolactobacillaceae</taxon>
        <taxon>Pullulanibacillus</taxon>
    </lineage>
</organism>
<reference evidence="9" key="1">
    <citation type="journal article" date="2014" name="Int. J. Syst. Evol. Microbiol.">
        <title>Complete genome sequence of Corynebacterium casei LMG S-19264T (=DSM 44701T), isolated from a smear-ripened cheese.</title>
        <authorList>
            <consortium name="US DOE Joint Genome Institute (JGI-PGF)"/>
            <person name="Walter F."/>
            <person name="Albersmeier A."/>
            <person name="Kalinowski J."/>
            <person name="Ruckert C."/>
        </authorList>
    </citation>
    <scope>NUCLEOTIDE SEQUENCE</scope>
    <source>
        <strain evidence="9">CGMCC 1.15371</strain>
    </source>
</reference>
<dbReference type="InterPro" id="IPR024449">
    <property type="entry name" value="Anti-sigma_RsgI_N"/>
</dbReference>
<dbReference type="RefSeq" id="WP_188695646.1">
    <property type="nucleotide sequence ID" value="NZ_BMIR01000015.1"/>
</dbReference>
<evidence type="ECO:0000256" key="7">
    <source>
        <dbReference type="SAM" id="Phobius"/>
    </source>
</evidence>
<dbReference type="AlphaFoldDB" id="A0A8J3DVV2"/>
<evidence type="ECO:0000256" key="1">
    <source>
        <dbReference type="ARBA" id="ARBA00004162"/>
    </source>
</evidence>
<feature type="transmembrane region" description="Helical" evidence="7">
    <location>
        <begin position="56"/>
        <end position="74"/>
    </location>
</feature>
<feature type="region of interest" description="Disordered" evidence="6">
    <location>
        <begin position="243"/>
        <end position="278"/>
    </location>
</feature>
<gene>
    <name evidence="9" type="ORF">GCM10011391_29000</name>
</gene>
<keyword evidence="10" id="KW-1185">Reference proteome</keyword>
<sequence>MARGIILSKKRRKAVILMDDGRFRSVRLRKSMSSLVVGQSVNDVHLVSRKFLKMPLFIASGMIFVVLLFIGHHVHQNRLVAAYVSFDLNPSIEAAVNRHLDVLSVDAMNDEAQDLLHDTNYTHMSLQQFTNKMAEALIKANDVKKNANIVISTTLAMPLDKVKREQLNRKITFAVASLNQQLFSDQNQGHFKLVHATLAKRNAANKIGLTAGKYLMYKALMDKGHHITITEAKEMPIQDMRTELLDSEAAQNPSDSGWKEEQKGAIGGPKQLSDTLSQ</sequence>
<keyword evidence="2" id="KW-1003">Cell membrane</keyword>
<evidence type="ECO:0000256" key="4">
    <source>
        <dbReference type="ARBA" id="ARBA00022989"/>
    </source>
</evidence>
<reference evidence="9" key="2">
    <citation type="submission" date="2020-09" db="EMBL/GenBank/DDBJ databases">
        <authorList>
            <person name="Sun Q."/>
            <person name="Zhou Y."/>
        </authorList>
    </citation>
    <scope>NUCLEOTIDE SEQUENCE</scope>
    <source>
        <strain evidence="9">CGMCC 1.15371</strain>
    </source>
</reference>